<accession>A0A3M7SCM4</accession>
<comment type="caution">
    <text evidence="1">The sequence shown here is derived from an EMBL/GenBank/DDBJ whole genome shotgun (WGS) entry which is preliminary data.</text>
</comment>
<name>A0A3M7SCM4_BRAPC</name>
<dbReference type="AlphaFoldDB" id="A0A3M7SCM4"/>
<protein>
    <submittedName>
        <fullName evidence="1">Uncharacterized protein</fullName>
    </submittedName>
</protein>
<gene>
    <name evidence="1" type="ORF">BpHYR1_050320</name>
</gene>
<dbReference type="EMBL" id="REGN01001623">
    <property type="protein sequence ID" value="RNA33532.1"/>
    <property type="molecule type" value="Genomic_DNA"/>
</dbReference>
<dbReference type="OrthoDB" id="10681656at2759"/>
<keyword evidence="2" id="KW-1185">Reference proteome</keyword>
<evidence type="ECO:0000313" key="1">
    <source>
        <dbReference type="EMBL" id="RNA33532.1"/>
    </source>
</evidence>
<dbReference type="Proteomes" id="UP000276133">
    <property type="component" value="Unassembled WGS sequence"/>
</dbReference>
<reference evidence="1 2" key="1">
    <citation type="journal article" date="2018" name="Sci. Rep.">
        <title>Genomic signatures of local adaptation to the degree of environmental predictability in rotifers.</title>
        <authorList>
            <person name="Franch-Gras L."/>
            <person name="Hahn C."/>
            <person name="Garcia-Roger E.M."/>
            <person name="Carmona M.J."/>
            <person name="Serra M."/>
            <person name="Gomez A."/>
        </authorList>
    </citation>
    <scope>NUCLEOTIDE SEQUENCE [LARGE SCALE GENOMIC DNA]</scope>
    <source>
        <strain evidence="1">HYR1</strain>
    </source>
</reference>
<proteinExistence type="predicted"/>
<organism evidence="1 2">
    <name type="scientific">Brachionus plicatilis</name>
    <name type="common">Marine rotifer</name>
    <name type="synonym">Brachionus muelleri</name>
    <dbReference type="NCBI Taxonomy" id="10195"/>
    <lineage>
        <taxon>Eukaryota</taxon>
        <taxon>Metazoa</taxon>
        <taxon>Spiralia</taxon>
        <taxon>Gnathifera</taxon>
        <taxon>Rotifera</taxon>
        <taxon>Eurotatoria</taxon>
        <taxon>Monogononta</taxon>
        <taxon>Pseudotrocha</taxon>
        <taxon>Ploima</taxon>
        <taxon>Brachionidae</taxon>
        <taxon>Brachionus</taxon>
    </lineage>
</organism>
<evidence type="ECO:0000313" key="2">
    <source>
        <dbReference type="Proteomes" id="UP000276133"/>
    </source>
</evidence>
<sequence length="97" mass="10806">MTRVTPEGPKFFCAPAKISPYLLTSICLENKFEEQSATSNFSLLYFSGFGKTKLTAPYFFASLAALSDQNTSKLTITTSLEEQNTFPNELFCIIDDL</sequence>